<reference evidence="3 4" key="1">
    <citation type="submission" date="2019-02" db="EMBL/GenBank/DDBJ databases">
        <title>Deep-cultivation of Planctomycetes and their phenomic and genomic characterization uncovers novel biology.</title>
        <authorList>
            <person name="Wiegand S."/>
            <person name="Jogler M."/>
            <person name="Boedeker C."/>
            <person name="Pinto D."/>
            <person name="Vollmers J."/>
            <person name="Rivas-Marin E."/>
            <person name="Kohn T."/>
            <person name="Peeters S.H."/>
            <person name="Heuer A."/>
            <person name="Rast P."/>
            <person name="Oberbeckmann S."/>
            <person name="Bunk B."/>
            <person name="Jeske O."/>
            <person name="Meyerdierks A."/>
            <person name="Storesund J.E."/>
            <person name="Kallscheuer N."/>
            <person name="Luecker S."/>
            <person name="Lage O.M."/>
            <person name="Pohl T."/>
            <person name="Merkel B.J."/>
            <person name="Hornburger P."/>
            <person name="Mueller R.-W."/>
            <person name="Bruemmer F."/>
            <person name="Labrenz M."/>
            <person name="Spormann A.M."/>
            <person name="Op den Camp H."/>
            <person name="Overmann J."/>
            <person name="Amann R."/>
            <person name="Jetten M.S.M."/>
            <person name="Mascher T."/>
            <person name="Medema M.H."/>
            <person name="Devos D.P."/>
            <person name="Kaster A.-K."/>
            <person name="Ovreas L."/>
            <person name="Rohde M."/>
            <person name="Galperin M.Y."/>
            <person name="Jogler C."/>
        </authorList>
    </citation>
    <scope>NUCLEOTIDE SEQUENCE [LARGE SCALE GENOMIC DNA]</scope>
    <source>
        <strain evidence="3 4">Spa11</strain>
    </source>
</reference>
<organism evidence="3 4">
    <name type="scientific">Botrimarina mediterranea</name>
    <dbReference type="NCBI Taxonomy" id="2528022"/>
    <lineage>
        <taxon>Bacteria</taxon>
        <taxon>Pseudomonadati</taxon>
        <taxon>Planctomycetota</taxon>
        <taxon>Planctomycetia</taxon>
        <taxon>Pirellulales</taxon>
        <taxon>Lacipirellulaceae</taxon>
        <taxon>Botrimarina</taxon>
    </lineage>
</organism>
<sequence length="293" mass="29711" precursor="true">MYARILTLAAAVACSLISGTTLAAIEATSKLSISGFTVNASNPGAITPLGGPNESWIFDVEMDTVTPGLVTTFGTTLDGTISSFGTLVADNAFPSHGTVGTPYIFADSDGSGTILSPGGASVTTMASIGADDTLPLAGATSSFEQLQVQSIRVTAPITLTFSFDALLEMDVTNTGIIPFVASASSGYSITINGTSTTGTPFNYGSAADGTLGIGALNDNLISIISPGSSISGPQVNQTFTSETISLNPGTYQFQITQTSFASLAQVPEPTTFAVWGLLASGAFGLCAGRRKRA</sequence>
<dbReference type="KEGG" id="bmei:Spa11_33420"/>
<dbReference type="EMBL" id="CP036349">
    <property type="protein sequence ID" value="QDV75132.1"/>
    <property type="molecule type" value="Genomic_DNA"/>
</dbReference>
<feature type="chain" id="PRO_5022126643" description="Ice-binding protein C-terminal domain-containing protein" evidence="1">
    <location>
        <begin position="24"/>
        <end position="293"/>
    </location>
</feature>
<evidence type="ECO:0000313" key="3">
    <source>
        <dbReference type="EMBL" id="QDV75132.1"/>
    </source>
</evidence>
<dbReference type="Pfam" id="PF07589">
    <property type="entry name" value="PEP-CTERM"/>
    <property type="match status" value="1"/>
</dbReference>
<keyword evidence="1" id="KW-0732">Signal</keyword>
<feature type="domain" description="Ice-binding protein C-terminal" evidence="2">
    <location>
        <begin position="265"/>
        <end position="290"/>
    </location>
</feature>
<accession>A0A518KBG7</accession>
<gene>
    <name evidence="3" type="ORF">Spa11_33420</name>
</gene>
<evidence type="ECO:0000313" key="4">
    <source>
        <dbReference type="Proteomes" id="UP000316426"/>
    </source>
</evidence>
<dbReference type="InterPro" id="IPR013424">
    <property type="entry name" value="Ice-binding_C"/>
</dbReference>
<evidence type="ECO:0000256" key="1">
    <source>
        <dbReference type="SAM" id="SignalP"/>
    </source>
</evidence>
<evidence type="ECO:0000259" key="2">
    <source>
        <dbReference type="Pfam" id="PF07589"/>
    </source>
</evidence>
<dbReference type="AlphaFoldDB" id="A0A518KBG7"/>
<dbReference type="Proteomes" id="UP000316426">
    <property type="component" value="Chromosome"/>
</dbReference>
<keyword evidence="4" id="KW-1185">Reference proteome</keyword>
<dbReference type="RefSeq" id="WP_145114153.1">
    <property type="nucleotide sequence ID" value="NZ_CP036349.1"/>
</dbReference>
<feature type="signal peptide" evidence="1">
    <location>
        <begin position="1"/>
        <end position="23"/>
    </location>
</feature>
<protein>
    <recommendedName>
        <fullName evidence="2">Ice-binding protein C-terminal domain-containing protein</fullName>
    </recommendedName>
</protein>
<name>A0A518KBG7_9BACT</name>
<proteinExistence type="predicted"/>